<feature type="transmembrane region" description="Helical" evidence="6">
    <location>
        <begin position="79"/>
        <end position="103"/>
    </location>
</feature>
<evidence type="ECO:0000313" key="7">
    <source>
        <dbReference type="EMBL" id="PVY40631.1"/>
    </source>
</evidence>
<dbReference type="EMBL" id="QEKH01000016">
    <property type="protein sequence ID" value="PVY40631.1"/>
    <property type="molecule type" value="Genomic_DNA"/>
</dbReference>
<evidence type="ECO:0000313" key="8">
    <source>
        <dbReference type="Proteomes" id="UP000245959"/>
    </source>
</evidence>
<feature type="transmembrane region" description="Helical" evidence="6">
    <location>
        <begin position="124"/>
        <end position="144"/>
    </location>
</feature>
<dbReference type="Pfam" id="PF03739">
    <property type="entry name" value="LptF_LptG"/>
    <property type="match status" value="1"/>
</dbReference>
<evidence type="ECO:0000256" key="6">
    <source>
        <dbReference type="SAM" id="Phobius"/>
    </source>
</evidence>
<feature type="transmembrane region" description="Helical" evidence="6">
    <location>
        <begin position="37"/>
        <end position="59"/>
    </location>
</feature>
<comment type="caution">
    <text evidence="7">The sequence shown here is derived from an EMBL/GenBank/DDBJ whole genome shotgun (WGS) entry which is preliminary data.</text>
</comment>
<keyword evidence="8" id="KW-1185">Reference proteome</keyword>
<protein>
    <submittedName>
        <fullName evidence="7">Lipopolysaccharide export LptBFGC system permease protein LptF</fullName>
    </submittedName>
</protein>
<gene>
    <name evidence="7" type="ORF">C8D82_11683</name>
</gene>
<keyword evidence="4 6" id="KW-1133">Transmembrane helix</keyword>
<comment type="subcellular location">
    <subcellularLocation>
        <location evidence="1">Cell membrane</location>
        <topology evidence="1">Multi-pass membrane protein</topology>
    </subcellularLocation>
</comment>
<dbReference type="PANTHER" id="PTHR33529:SF6">
    <property type="entry name" value="YJGP_YJGQ FAMILY PERMEASE"/>
    <property type="match status" value="1"/>
</dbReference>
<dbReference type="GO" id="GO:0043190">
    <property type="term" value="C:ATP-binding cassette (ABC) transporter complex"/>
    <property type="evidence" value="ECO:0007669"/>
    <property type="project" value="TreeGrafter"/>
</dbReference>
<dbReference type="PANTHER" id="PTHR33529">
    <property type="entry name" value="SLR0882 PROTEIN-RELATED"/>
    <property type="match status" value="1"/>
</dbReference>
<accession>A0A2U1AW95</accession>
<feature type="transmembrane region" description="Helical" evidence="6">
    <location>
        <begin position="315"/>
        <end position="333"/>
    </location>
</feature>
<feature type="transmembrane region" description="Helical" evidence="6">
    <location>
        <begin position="374"/>
        <end position="394"/>
    </location>
</feature>
<sequence>MPNPVFECILTGNIPDFNRFTGKDNAMKILNWYVTRGFLLAFFMAIGILTFGMTGANLVKVLDYVSQGISFFTFFEFTLYILPIILTFTVPWAVMVAVMLVFGRLSADSEITAMRACGVSILQIVSPILIITFFLMLFCLYLQVEVGPPLLGKSRTLMQTAAINQPLAIFEPGKQIEFENTIIYIDDKEGEDGIKGVQIYTLSDPQTVAQDISAERGKLLVDKEKQLLIVRLFDCLVVDKKGAAEQQQDGDAGMPTRFFTQQLEFSFNYGKQANERRISTKAKYMKLTDLMGKIRLTKQLERDTTELEVELNQRIAFALSPIAFLLLGLPLAIRTSRRETSVGLFLSVILAGVFFLSIILCESLSSFPHLYPQYLLWLPNIIFQILGAVMTYRISQR</sequence>
<dbReference type="Proteomes" id="UP000245959">
    <property type="component" value="Unassembled WGS sequence"/>
</dbReference>
<keyword evidence="2" id="KW-1003">Cell membrane</keyword>
<dbReference type="GO" id="GO:0015920">
    <property type="term" value="P:lipopolysaccharide transport"/>
    <property type="evidence" value="ECO:0007669"/>
    <property type="project" value="TreeGrafter"/>
</dbReference>
<proteinExistence type="predicted"/>
<keyword evidence="5 6" id="KW-0472">Membrane</keyword>
<dbReference type="InterPro" id="IPR005495">
    <property type="entry name" value="LptG/LptF_permease"/>
</dbReference>
<reference evidence="7 8" key="1">
    <citation type="submission" date="2018-04" db="EMBL/GenBank/DDBJ databases">
        <title>Genomic Encyclopedia of Type Strains, Phase IV (KMG-IV): sequencing the most valuable type-strain genomes for metagenomic binning, comparative biology and taxonomic classification.</title>
        <authorList>
            <person name="Goeker M."/>
        </authorList>
    </citation>
    <scope>NUCLEOTIDE SEQUENCE [LARGE SCALE GENOMIC DNA]</scope>
    <source>
        <strain evidence="7 8">DSM 14823</strain>
    </source>
</reference>
<keyword evidence="3 6" id="KW-0812">Transmembrane</keyword>
<name>A0A2U1AW95_9BACT</name>
<feature type="transmembrane region" description="Helical" evidence="6">
    <location>
        <begin position="345"/>
        <end position="368"/>
    </location>
</feature>
<evidence type="ECO:0000256" key="2">
    <source>
        <dbReference type="ARBA" id="ARBA00022475"/>
    </source>
</evidence>
<evidence type="ECO:0000256" key="4">
    <source>
        <dbReference type="ARBA" id="ARBA00022989"/>
    </source>
</evidence>
<organism evidence="7 8">
    <name type="scientific">Victivallis vadensis</name>
    <dbReference type="NCBI Taxonomy" id="172901"/>
    <lineage>
        <taxon>Bacteria</taxon>
        <taxon>Pseudomonadati</taxon>
        <taxon>Lentisphaerota</taxon>
        <taxon>Lentisphaeria</taxon>
        <taxon>Victivallales</taxon>
        <taxon>Victivallaceae</taxon>
        <taxon>Victivallis</taxon>
    </lineage>
</organism>
<evidence type="ECO:0000256" key="3">
    <source>
        <dbReference type="ARBA" id="ARBA00022692"/>
    </source>
</evidence>
<evidence type="ECO:0000256" key="1">
    <source>
        <dbReference type="ARBA" id="ARBA00004651"/>
    </source>
</evidence>
<evidence type="ECO:0000256" key="5">
    <source>
        <dbReference type="ARBA" id="ARBA00023136"/>
    </source>
</evidence>
<dbReference type="AlphaFoldDB" id="A0A2U1AW95"/>